<reference evidence="1" key="1">
    <citation type="submission" date="2020-05" db="UniProtKB">
        <authorList>
            <consortium name="EnsemblMetazoa"/>
        </authorList>
    </citation>
    <scope>IDENTIFICATION</scope>
    <source>
        <strain evidence="1">TTRI</strain>
    </source>
</reference>
<dbReference type="EnsemblMetazoa" id="GAUT021548-RA">
    <property type="protein sequence ID" value="GAUT021548-PA"/>
    <property type="gene ID" value="GAUT021548"/>
</dbReference>
<name>A0A1A9V091_GLOAU</name>
<proteinExistence type="predicted"/>
<organism evidence="1 2">
    <name type="scientific">Glossina austeni</name>
    <name type="common">Savannah tsetse fly</name>
    <dbReference type="NCBI Taxonomy" id="7395"/>
    <lineage>
        <taxon>Eukaryota</taxon>
        <taxon>Metazoa</taxon>
        <taxon>Ecdysozoa</taxon>
        <taxon>Arthropoda</taxon>
        <taxon>Hexapoda</taxon>
        <taxon>Insecta</taxon>
        <taxon>Pterygota</taxon>
        <taxon>Neoptera</taxon>
        <taxon>Endopterygota</taxon>
        <taxon>Diptera</taxon>
        <taxon>Brachycera</taxon>
        <taxon>Muscomorpha</taxon>
        <taxon>Hippoboscoidea</taxon>
        <taxon>Glossinidae</taxon>
        <taxon>Glossina</taxon>
    </lineage>
</organism>
<dbReference type="VEuPathDB" id="VectorBase:GAUT021548"/>
<evidence type="ECO:0000313" key="2">
    <source>
        <dbReference type="Proteomes" id="UP000078200"/>
    </source>
</evidence>
<protein>
    <submittedName>
        <fullName evidence="1">Uncharacterized protein</fullName>
    </submittedName>
</protein>
<keyword evidence="2" id="KW-1185">Reference proteome</keyword>
<dbReference type="AlphaFoldDB" id="A0A1A9V091"/>
<dbReference type="Proteomes" id="UP000078200">
    <property type="component" value="Unassembled WGS sequence"/>
</dbReference>
<sequence>MRHGMLQHCVNALPREEQCRHNLLFDFPIFLYVKVILFRSPYILCKGTYLTGLWFTLTDISCEEIRNNPRRLVPRNLRKSISEKIHSLPHPSSCEKDKMAFITEKK</sequence>
<evidence type="ECO:0000313" key="1">
    <source>
        <dbReference type="EnsemblMetazoa" id="GAUT021548-PA"/>
    </source>
</evidence>
<accession>A0A1A9V091</accession>